<dbReference type="Pfam" id="PF16014">
    <property type="entry name" value="SAP130_C"/>
    <property type="match status" value="1"/>
</dbReference>
<gene>
    <name evidence="9" type="ORF">CVLEPA_LOCUS23144</name>
</gene>
<evidence type="ECO:0000256" key="2">
    <source>
        <dbReference type="ARBA" id="ARBA00007859"/>
    </source>
</evidence>
<feature type="compositionally biased region" description="Basic and acidic residues" evidence="7">
    <location>
        <begin position="925"/>
        <end position="934"/>
    </location>
</feature>
<keyword evidence="10" id="KW-1185">Reference proteome</keyword>
<feature type="compositionally biased region" description="Acidic residues" evidence="7">
    <location>
        <begin position="890"/>
        <end position="912"/>
    </location>
</feature>
<reference evidence="9 10" key="1">
    <citation type="submission" date="2024-02" db="EMBL/GenBank/DDBJ databases">
        <authorList>
            <person name="Daric V."/>
            <person name="Darras S."/>
        </authorList>
    </citation>
    <scope>NUCLEOTIDE SEQUENCE [LARGE SCALE GENOMIC DNA]</scope>
</reference>
<evidence type="ECO:0000256" key="7">
    <source>
        <dbReference type="SAM" id="MobiDB-lite"/>
    </source>
</evidence>
<evidence type="ECO:0000256" key="4">
    <source>
        <dbReference type="ARBA" id="ARBA00023015"/>
    </source>
</evidence>
<feature type="compositionally biased region" description="Polar residues" evidence="7">
    <location>
        <begin position="267"/>
        <end position="288"/>
    </location>
</feature>
<proteinExistence type="inferred from homology"/>
<comment type="similarity">
    <text evidence="2">Belongs to the SAP130 family.</text>
</comment>
<feature type="compositionally biased region" description="Low complexity" evidence="7">
    <location>
        <begin position="252"/>
        <end position="266"/>
    </location>
</feature>
<feature type="compositionally biased region" description="Low complexity" evidence="7">
    <location>
        <begin position="941"/>
        <end position="953"/>
    </location>
</feature>
<feature type="region of interest" description="Disordered" evidence="7">
    <location>
        <begin position="849"/>
        <end position="966"/>
    </location>
</feature>
<accession>A0ABP0GGF2</accession>
<evidence type="ECO:0000313" key="9">
    <source>
        <dbReference type="EMBL" id="CAK8690537.1"/>
    </source>
</evidence>
<feature type="compositionally biased region" description="Low complexity" evidence="7">
    <location>
        <begin position="1193"/>
        <end position="1203"/>
    </location>
</feature>
<name>A0ABP0GGF2_CLALP</name>
<comment type="subcellular location">
    <subcellularLocation>
        <location evidence="1">Nucleus</location>
    </subcellularLocation>
</comment>
<dbReference type="EMBL" id="CAWYQH010000119">
    <property type="protein sequence ID" value="CAK8690537.1"/>
    <property type="molecule type" value="Genomic_DNA"/>
</dbReference>
<evidence type="ECO:0000256" key="1">
    <source>
        <dbReference type="ARBA" id="ARBA00004123"/>
    </source>
</evidence>
<evidence type="ECO:0000313" key="10">
    <source>
        <dbReference type="Proteomes" id="UP001642483"/>
    </source>
</evidence>
<evidence type="ECO:0000256" key="5">
    <source>
        <dbReference type="ARBA" id="ARBA00023163"/>
    </source>
</evidence>
<feature type="compositionally biased region" description="Polar residues" evidence="7">
    <location>
        <begin position="209"/>
        <end position="227"/>
    </location>
</feature>
<keyword evidence="5" id="KW-0804">Transcription</keyword>
<feature type="region of interest" description="Disordered" evidence="7">
    <location>
        <begin position="658"/>
        <end position="680"/>
    </location>
</feature>
<dbReference type="InterPro" id="IPR031963">
    <property type="entry name" value="SAP130_C"/>
</dbReference>
<dbReference type="PANTHER" id="PTHR13497">
    <property type="entry name" value="HISTONE DEACETYLASE COMPLEX SUBUNIT SAP130"/>
    <property type="match status" value="1"/>
</dbReference>
<evidence type="ECO:0000259" key="8">
    <source>
        <dbReference type="Pfam" id="PF16014"/>
    </source>
</evidence>
<feature type="region of interest" description="Disordered" evidence="7">
    <location>
        <begin position="587"/>
        <end position="615"/>
    </location>
</feature>
<protein>
    <recommendedName>
        <fullName evidence="8">Histone deacetylase complex subunit SAP130 C-terminal domain-containing protein</fullName>
    </recommendedName>
</protein>
<keyword evidence="4" id="KW-0805">Transcription regulation</keyword>
<feature type="domain" description="Histone deacetylase complex subunit SAP130 C-terminal" evidence="8">
    <location>
        <begin position="949"/>
        <end position="1066"/>
    </location>
</feature>
<keyword evidence="3" id="KW-0678">Repressor</keyword>
<comment type="caution">
    <text evidence="9">The sequence shown here is derived from an EMBL/GenBank/DDBJ whole genome shotgun (WGS) entry which is preliminary data.</text>
</comment>
<dbReference type="Proteomes" id="UP001642483">
    <property type="component" value="Unassembled WGS sequence"/>
</dbReference>
<feature type="region of interest" description="Disordered" evidence="7">
    <location>
        <begin position="1184"/>
        <end position="1210"/>
    </location>
</feature>
<evidence type="ECO:0000256" key="3">
    <source>
        <dbReference type="ARBA" id="ARBA00022491"/>
    </source>
</evidence>
<dbReference type="PANTHER" id="PTHR13497:SF3">
    <property type="entry name" value="HISTONE DEACETYLASE COMPLEX SUBUNIT SAP130"/>
    <property type="match status" value="1"/>
</dbReference>
<keyword evidence="6" id="KW-0539">Nucleus</keyword>
<feature type="compositionally biased region" description="Polar residues" evidence="7">
    <location>
        <begin position="663"/>
        <end position="678"/>
    </location>
</feature>
<sequence length="1210" mass="129667">MSVQNTSPSIQASVSLPVASFSTNKGGAEVSFTSEKTQSQVTHQSISKLAIAAMATTAPAQQLLITPESNAAPVKLTTGSIATSAITVSVAPKQIMSGAALISIPTSTRTSVAQAPKNYGKHQLPVRPLPPSSLSHIASRQCSAAGTTATNAMVDPGGGFAPKHVASPLLPAKAGQPLIMAPSLRNPAPSTIKIRPSYAAAYPYQLASQPQPGNSISSNKQPVSVTTHRGPPVLLRPIYSPQSNRPVPLTVSSNSQDSSNSKRPSSIHYQPTTTISISIPARPTSQQDSARIISSSQVTGKPLYQVGLTHSHTSTAPTTTVAATKVQRMVIASQTGTSTSTSRAVSLTTSATSTVVTSVTAFTYSAATTRHLSKATITTSAVNVTKVFTPQPPARIHSLQPSVSGISAHVRTSEFQAHQPIASARQPISVAVTTTQPAASVTSVVTSLATPRTSTPSQAQIMYWPHHLNINSAFAPQNAAPAFVGTAQGQMRPSLNLPVTASSTLQGNPIRINPSNVLVMEGSRVPANTHTSVAFTQGQVLHSVGTTLAGNEQTRLVQPHINTSHVPNMSPKPTILRRQARIDPGINKKLNFTPEGHAVGRMSPLKPSERKASNVEGAQVGGNTKARYPPHELLYPIKPALPGQVSFPKSFVTSNGLPPASKLPNNASTKEYSGSYSQLHGVDKDKTNVQVGRRVQQTVGDVTIKTEPGYPTPFNIKAETASSHLQRPFPSPYHATVNKLQDGNEHKGNHRSMLHVSPPAAKPGTLQQRAGVPLVGVPPQRITPLHQQGSYSSNGNIMQQGMSDVSLIYRPGDCAIQKDVKMDPGPTIIAPVGIKREYDKIAMSENVQAGEGKITRRSNHVSSQILPNDEPIGLSPRKKPRKQTHVIAEELPDADQVVDDEMSTDDADECEDEKPFVSLPLNDLKASKDVLRDGKAHRHSSSSSPAVKTSKLSSESKKEESPAEISPTEYVDKNGIRYVKVRERPAITLLGGHRTRTVANHFTHYSDVKVKDKRVTLHDQRFNPKHIKGWKVLQFAAQLEELAFLDADALQRMEKVQEGLLQHARSLFTNSVDQCETKCQSPAHRITTSSPGTALASTPSQTLNLPSSFSKTFPSSCLGTTNSTDLPSTPLERKATRFREEILKIEDMAQANIQRCNVMREQLEEAKTVLVKVLDHRTMVTNLVEAGRENQKSNRSSSSNGIRGSKKKKS</sequence>
<organism evidence="9 10">
    <name type="scientific">Clavelina lepadiformis</name>
    <name type="common">Light-bulb sea squirt</name>
    <name type="synonym">Ascidia lepadiformis</name>
    <dbReference type="NCBI Taxonomy" id="159417"/>
    <lineage>
        <taxon>Eukaryota</taxon>
        <taxon>Metazoa</taxon>
        <taxon>Chordata</taxon>
        <taxon>Tunicata</taxon>
        <taxon>Ascidiacea</taxon>
        <taxon>Aplousobranchia</taxon>
        <taxon>Clavelinidae</taxon>
        <taxon>Clavelina</taxon>
    </lineage>
</organism>
<dbReference type="InterPro" id="IPR024137">
    <property type="entry name" value="His_deAcase_cplx_SAP130"/>
</dbReference>
<feature type="region of interest" description="Disordered" evidence="7">
    <location>
        <begin position="209"/>
        <end position="288"/>
    </location>
</feature>
<evidence type="ECO:0000256" key="6">
    <source>
        <dbReference type="ARBA" id="ARBA00023242"/>
    </source>
</evidence>